<dbReference type="SUPFAM" id="SSF46689">
    <property type="entry name" value="Homeodomain-like"/>
    <property type="match status" value="2"/>
</dbReference>
<keyword evidence="3 7" id="KW-0238">DNA-binding</keyword>
<evidence type="ECO:0000259" key="6">
    <source>
        <dbReference type="PROSITE" id="PS01124"/>
    </source>
</evidence>
<dbReference type="Proteomes" id="UP000182894">
    <property type="component" value="Unassembled WGS sequence"/>
</dbReference>
<keyword evidence="4" id="KW-0804">Transcription</keyword>
<proteinExistence type="predicted"/>
<dbReference type="PANTHER" id="PTHR46796">
    <property type="entry name" value="HTH-TYPE TRANSCRIPTIONAL ACTIVATOR RHAS-RELATED"/>
    <property type="match status" value="1"/>
</dbReference>
<comment type="subcellular location">
    <subcellularLocation>
        <location evidence="1">Cytoplasm</location>
    </subcellularLocation>
</comment>
<dbReference type="PROSITE" id="PS00041">
    <property type="entry name" value="HTH_ARAC_FAMILY_1"/>
    <property type="match status" value="1"/>
</dbReference>
<feature type="domain" description="HTH araC/xylS-type" evidence="6">
    <location>
        <begin position="197"/>
        <end position="296"/>
    </location>
</feature>
<dbReference type="InterPro" id="IPR050204">
    <property type="entry name" value="AraC_XylS_family_regulators"/>
</dbReference>
<evidence type="ECO:0000256" key="2">
    <source>
        <dbReference type="ARBA" id="ARBA00023015"/>
    </source>
</evidence>
<dbReference type="PRINTS" id="PR00032">
    <property type="entry name" value="HTHARAC"/>
</dbReference>
<keyword evidence="8" id="KW-1185">Reference proteome</keyword>
<evidence type="ECO:0000256" key="3">
    <source>
        <dbReference type="ARBA" id="ARBA00023125"/>
    </source>
</evidence>
<evidence type="ECO:0000313" key="7">
    <source>
        <dbReference type="EMBL" id="SDI96045.1"/>
    </source>
</evidence>
<dbReference type="PROSITE" id="PS01124">
    <property type="entry name" value="HTH_ARAC_FAMILY_2"/>
    <property type="match status" value="1"/>
</dbReference>
<reference evidence="8" key="1">
    <citation type="submission" date="2016-10" db="EMBL/GenBank/DDBJ databases">
        <authorList>
            <person name="Varghese N."/>
            <person name="Submissions S."/>
        </authorList>
    </citation>
    <scope>NUCLEOTIDE SEQUENCE [LARGE SCALE GENOMIC DNA]</scope>
    <source>
        <strain evidence="8">ATCC 700689</strain>
    </source>
</reference>
<dbReference type="InterPro" id="IPR018062">
    <property type="entry name" value="HTH_AraC-typ_CS"/>
</dbReference>
<dbReference type="EMBL" id="FNCO01000019">
    <property type="protein sequence ID" value="SDI96045.1"/>
    <property type="molecule type" value="Genomic_DNA"/>
</dbReference>
<gene>
    <name evidence="7" type="ORF">SAMN05216605_119113</name>
</gene>
<accession>A0A1G8PUZ7</accession>
<protein>
    <submittedName>
        <fullName evidence="7">AraC-type DNA-binding protein</fullName>
    </submittedName>
</protein>
<dbReference type="Gene3D" id="1.10.10.60">
    <property type="entry name" value="Homeodomain-like"/>
    <property type="match status" value="2"/>
</dbReference>
<dbReference type="OrthoDB" id="110167at2"/>
<dbReference type="InterPro" id="IPR020449">
    <property type="entry name" value="Tscrpt_reg_AraC-type_HTH"/>
</dbReference>
<dbReference type="STRING" id="89065.SAMN05216605_119113"/>
<keyword evidence="2" id="KW-0805">Transcription regulation</keyword>
<dbReference type="GO" id="GO:0043565">
    <property type="term" value="F:sequence-specific DNA binding"/>
    <property type="evidence" value="ECO:0007669"/>
    <property type="project" value="InterPro"/>
</dbReference>
<organism evidence="7 8">
    <name type="scientific">Pseudomonas abietaniphila</name>
    <dbReference type="NCBI Taxonomy" id="89065"/>
    <lineage>
        <taxon>Bacteria</taxon>
        <taxon>Pseudomonadati</taxon>
        <taxon>Pseudomonadota</taxon>
        <taxon>Gammaproteobacteria</taxon>
        <taxon>Pseudomonadales</taxon>
        <taxon>Pseudomonadaceae</taxon>
        <taxon>Pseudomonas</taxon>
    </lineage>
</organism>
<dbReference type="RefSeq" id="WP_074757824.1">
    <property type="nucleotide sequence ID" value="NZ_FNCO01000019.1"/>
</dbReference>
<dbReference type="GO" id="GO:0009893">
    <property type="term" value="P:positive regulation of metabolic process"/>
    <property type="evidence" value="ECO:0007669"/>
    <property type="project" value="UniProtKB-ARBA"/>
</dbReference>
<dbReference type="InterPro" id="IPR009057">
    <property type="entry name" value="Homeodomain-like_sf"/>
</dbReference>
<dbReference type="GO" id="GO:0005737">
    <property type="term" value="C:cytoplasm"/>
    <property type="evidence" value="ECO:0007669"/>
    <property type="project" value="UniProtKB-SubCell"/>
</dbReference>
<evidence type="ECO:0000256" key="1">
    <source>
        <dbReference type="ARBA" id="ARBA00004496"/>
    </source>
</evidence>
<sequence>MSGGTLTSIKPVQNFNVNLNNFPKNAPQKKSELSVYEDGPDRTGFEFFAPCKRKAVLVAVKLKELASHQLWMNTSALSGEVIPKGGIFFIDLDGEQCAYLASSTEVDLSPTDSVSGNAQTLNSQVASAELDCFHCEVDPVIEGLIKLALLALERPEKLTPLFAQHLAAVLHAHILGRDEFSPGRMIVPGTLARWQERRAKQMMSKQLEGEICLESVAKACNLSIAHFSRAFAATVGTPPHRWLVQRRIFLACDLLRGCHSLTLADVACRCGFADQSHFTRVFKKVIGISPGVWRRKITAPCVDFEMRPL</sequence>
<evidence type="ECO:0000313" key="8">
    <source>
        <dbReference type="Proteomes" id="UP000182894"/>
    </source>
</evidence>
<dbReference type="AlphaFoldDB" id="A0A1G8PUZ7"/>
<evidence type="ECO:0000256" key="4">
    <source>
        <dbReference type="ARBA" id="ARBA00023163"/>
    </source>
</evidence>
<evidence type="ECO:0000256" key="5">
    <source>
        <dbReference type="ARBA" id="ARBA00037345"/>
    </source>
</evidence>
<dbReference type="GO" id="GO:0003700">
    <property type="term" value="F:DNA-binding transcription factor activity"/>
    <property type="evidence" value="ECO:0007669"/>
    <property type="project" value="InterPro"/>
</dbReference>
<dbReference type="SMART" id="SM00342">
    <property type="entry name" value="HTH_ARAC"/>
    <property type="match status" value="1"/>
</dbReference>
<dbReference type="PANTHER" id="PTHR46796:SF14">
    <property type="entry name" value="TRANSCRIPTIONAL REGULATORY PROTEIN"/>
    <property type="match status" value="1"/>
</dbReference>
<dbReference type="Pfam" id="PF12833">
    <property type="entry name" value="HTH_18"/>
    <property type="match status" value="1"/>
</dbReference>
<dbReference type="InterPro" id="IPR018060">
    <property type="entry name" value="HTH_AraC"/>
</dbReference>
<name>A0A1G8PUZ7_9PSED</name>
<comment type="function">
    <text evidence="5">Regulatory protein of the TOL plasmid xyl operons. XylS activates the xylXYZLTEGFJQKIH operon required for the degradation of toluene, m-xylene and p-xylene.</text>
</comment>